<reference evidence="2 3" key="1">
    <citation type="submission" date="2021-12" db="EMBL/GenBank/DDBJ databases">
        <title>Genome seq of p7.</title>
        <authorList>
            <person name="Seo T."/>
        </authorList>
    </citation>
    <scope>NUCLEOTIDE SEQUENCE [LARGE SCALE GENOMIC DNA]</scope>
    <source>
        <strain evidence="2 3">P7</strain>
    </source>
</reference>
<evidence type="ECO:0000313" key="2">
    <source>
        <dbReference type="EMBL" id="MCE4537427.1"/>
    </source>
</evidence>
<keyword evidence="3" id="KW-1185">Reference proteome</keyword>
<evidence type="ECO:0000313" key="3">
    <source>
        <dbReference type="Proteomes" id="UP001201463"/>
    </source>
</evidence>
<organism evidence="2 3">
    <name type="scientific">Pelomonas caseinilytica</name>
    <dbReference type="NCBI Taxonomy" id="2906763"/>
    <lineage>
        <taxon>Bacteria</taxon>
        <taxon>Pseudomonadati</taxon>
        <taxon>Pseudomonadota</taxon>
        <taxon>Betaproteobacteria</taxon>
        <taxon>Burkholderiales</taxon>
        <taxon>Sphaerotilaceae</taxon>
        <taxon>Roseateles</taxon>
    </lineage>
</organism>
<name>A0ABS8XDE2_9BURK</name>
<gene>
    <name evidence="2" type="ORF">LXT12_09210</name>
</gene>
<protein>
    <submittedName>
        <fullName evidence="2">DUF1631 domain-containing protein</fullName>
    </submittedName>
</protein>
<sequence length="682" mass="75325">MPASLNPHQLLDHALTEAGPLARELLNLVQDELDAQPQHFPLREAWRKVRGNFASDFEGKLIELLQAGRRGDDPLHRSSVQLGGLESLSLVDEHQALQDVAIAHAAHAAEELSRAELHQIGNFFAALRGIARARERDNPLRPALYAHALHHALACSPLSAQAQYELMRVAAAPLARALNRQYTQACAALRAADISDMVASHGREQVDPLAHQRLAAARGIGARPTNLGTLDTLSRRVDAVNSRPQGLAAAAPRAPGAPAPFVRTTGPDMLSRLYDQILADPRLLPPVKALLARLQIAVVRMARADASLLRRQDHPTWTLLNRVAAHGMGFERVDDPRLVDFLRFMEAEAQLLVDAPTPTAALFQQVLARVDAHIDRQARQSSERNAVALAALEREHLRHEWSQLVREQIDHQLIGAPLGPRMLRFLQTAWVEVIVATMVRHGRDSREAQAAMELVDAVLDSLVTPRDMADREALRMRLPVLIERIVAGCESIQLPVAKREAALGELMDQHARLLRGLPALDPAQRRPPAAQPGATSGSAAPASADEIVRRLMEERDSQVPSHWLSADVDRGELPTVPVQLYNEQDSPDARAALQRWIDNLQIGRWYHLFIQGDWHTAQIAWISEGRQFMLFVGREPDERLSVTRRAVEALLSNGLITALEEDSLVQRAVDTLMNDLDSPPAA</sequence>
<dbReference type="Proteomes" id="UP001201463">
    <property type="component" value="Unassembled WGS sequence"/>
</dbReference>
<dbReference type="Pfam" id="PF07793">
    <property type="entry name" value="DUF1631"/>
    <property type="match status" value="2"/>
</dbReference>
<evidence type="ECO:0000256" key="1">
    <source>
        <dbReference type="SAM" id="MobiDB-lite"/>
    </source>
</evidence>
<dbReference type="EMBL" id="JAJTWT010000003">
    <property type="protein sequence ID" value="MCE4537427.1"/>
    <property type="molecule type" value="Genomic_DNA"/>
</dbReference>
<feature type="region of interest" description="Disordered" evidence="1">
    <location>
        <begin position="521"/>
        <end position="542"/>
    </location>
</feature>
<dbReference type="InterPro" id="IPR012434">
    <property type="entry name" value="DUF1631"/>
</dbReference>
<proteinExistence type="predicted"/>
<accession>A0ABS8XDE2</accession>
<comment type="caution">
    <text evidence="2">The sequence shown here is derived from an EMBL/GenBank/DDBJ whole genome shotgun (WGS) entry which is preliminary data.</text>
</comment>